<dbReference type="AlphaFoldDB" id="A0A7Y9DL22"/>
<evidence type="ECO:0000256" key="5">
    <source>
        <dbReference type="ARBA" id="ARBA00022801"/>
    </source>
</evidence>
<protein>
    <submittedName>
        <fullName evidence="11">Putative cupredoxin-like copper-binding protein</fullName>
    </submittedName>
</protein>
<proteinExistence type="inferred from homology"/>
<evidence type="ECO:0000256" key="7">
    <source>
        <dbReference type="ARBA" id="ARBA00023049"/>
    </source>
</evidence>
<keyword evidence="4 9" id="KW-0732">Signal</keyword>
<evidence type="ECO:0000256" key="9">
    <source>
        <dbReference type="SAM" id="SignalP"/>
    </source>
</evidence>
<accession>A0A7Y9DL22</accession>
<feature type="signal peptide" evidence="9">
    <location>
        <begin position="1"/>
        <end position="31"/>
    </location>
</feature>
<organism evidence="11 12">
    <name type="scientific">Kineococcus aurantiacus</name>
    <dbReference type="NCBI Taxonomy" id="37633"/>
    <lineage>
        <taxon>Bacteria</taxon>
        <taxon>Bacillati</taxon>
        <taxon>Actinomycetota</taxon>
        <taxon>Actinomycetes</taxon>
        <taxon>Kineosporiales</taxon>
        <taxon>Kineosporiaceae</taxon>
        <taxon>Kineococcus</taxon>
    </lineage>
</organism>
<evidence type="ECO:0000256" key="2">
    <source>
        <dbReference type="ARBA" id="ARBA00022670"/>
    </source>
</evidence>
<dbReference type="RefSeq" id="WP_179751629.1">
    <property type="nucleotide sequence ID" value="NZ_BAAAGN010000004.1"/>
</dbReference>
<dbReference type="PANTHER" id="PTHR47466">
    <property type="match status" value="1"/>
</dbReference>
<name>A0A7Y9DL22_9ACTN</name>
<evidence type="ECO:0000256" key="8">
    <source>
        <dbReference type="ARBA" id="ARBA00023157"/>
    </source>
</evidence>
<keyword evidence="2" id="KW-0645">Protease</keyword>
<dbReference type="GO" id="GO:0046872">
    <property type="term" value="F:metal ion binding"/>
    <property type="evidence" value="ECO:0007669"/>
    <property type="project" value="UniProtKB-KW"/>
</dbReference>
<sequence>MTPHVSRARHLARRFAPVAAVVTLTALTASGAVTSTSAEASTAAAAGCAEPGSAARVSEGAAVAEPALYAAKDAKKYGVIKPHPMMTAGSVTVETVFHVVTDQPTTPAEKSRYAALITAQVQVLNDAYAGRTSPDAAASPFRFALERTTYTVNPAWASLARGEGERAMKRALHEGDSETLNVYVGDLGGGLLGYAYFPKGYNNGRDYLDGVVMLDESMPGGTAAPYNEGDTLTHEVGHWMALEHTFAGACSASGDGVADTPREAVPQFGCPVGADTCAAPGLDPVHNFMDYSDDSCMDVFTPGQVKRMNDAWIEFRAGGNG</sequence>
<keyword evidence="3" id="KW-0479">Metal-binding</keyword>
<evidence type="ECO:0000256" key="4">
    <source>
        <dbReference type="ARBA" id="ARBA00022729"/>
    </source>
</evidence>
<dbReference type="InterPro" id="IPR008754">
    <property type="entry name" value="Peptidase_M43"/>
</dbReference>
<evidence type="ECO:0000256" key="6">
    <source>
        <dbReference type="ARBA" id="ARBA00022833"/>
    </source>
</evidence>
<dbReference type="InterPro" id="IPR024079">
    <property type="entry name" value="MetalloPept_cat_dom_sf"/>
</dbReference>
<dbReference type="PANTHER" id="PTHR47466:SF1">
    <property type="entry name" value="METALLOPROTEASE MEP1 (AFU_ORTHOLOGUE AFUA_1G07730)-RELATED"/>
    <property type="match status" value="1"/>
</dbReference>
<dbReference type="GO" id="GO:0008237">
    <property type="term" value="F:metallopeptidase activity"/>
    <property type="evidence" value="ECO:0007669"/>
    <property type="project" value="UniProtKB-KW"/>
</dbReference>
<keyword evidence="5" id="KW-0378">Hydrolase</keyword>
<dbReference type="EMBL" id="JACCBB010000001">
    <property type="protein sequence ID" value="NYD22564.1"/>
    <property type="molecule type" value="Genomic_DNA"/>
</dbReference>
<keyword evidence="12" id="KW-1185">Reference proteome</keyword>
<gene>
    <name evidence="11" type="ORF">BJ968_002104</name>
</gene>
<comment type="caution">
    <text evidence="11">The sequence shown here is derived from an EMBL/GenBank/DDBJ whole genome shotgun (WGS) entry which is preliminary data.</text>
</comment>
<dbReference type="Pfam" id="PF05572">
    <property type="entry name" value="Peptidase_M43"/>
    <property type="match status" value="1"/>
</dbReference>
<evidence type="ECO:0000256" key="3">
    <source>
        <dbReference type="ARBA" id="ARBA00022723"/>
    </source>
</evidence>
<dbReference type="CDD" id="cd04275">
    <property type="entry name" value="ZnMc_pappalysin_like"/>
    <property type="match status" value="1"/>
</dbReference>
<keyword evidence="6" id="KW-0862">Zinc</keyword>
<dbReference type="Proteomes" id="UP000521922">
    <property type="component" value="Unassembled WGS sequence"/>
</dbReference>
<evidence type="ECO:0000313" key="12">
    <source>
        <dbReference type="Proteomes" id="UP000521922"/>
    </source>
</evidence>
<dbReference type="SUPFAM" id="SSF55486">
    <property type="entry name" value="Metalloproteases ('zincins'), catalytic domain"/>
    <property type="match status" value="1"/>
</dbReference>
<keyword evidence="7" id="KW-0482">Metalloprotease</keyword>
<feature type="domain" description="Peptidase M43 pregnancy-associated plasma-A" evidence="10">
    <location>
        <begin position="180"/>
        <end position="310"/>
    </location>
</feature>
<evidence type="ECO:0000313" key="11">
    <source>
        <dbReference type="EMBL" id="NYD22564.1"/>
    </source>
</evidence>
<evidence type="ECO:0000259" key="10">
    <source>
        <dbReference type="Pfam" id="PF05572"/>
    </source>
</evidence>
<dbReference type="Gene3D" id="3.40.390.10">
    <property type="entry name" value="Collagenase (Catalytic Domain)"/>
    <property type="match status" value="1"/>
</dbReference>
<reference evidence="11 12" key="1">
    <citation type="submission" date="2020-07" db="EMBL/GenBank/DDBJ databases">
        <title>Sequencing the genomes of 1000 actinobacteria strains.</title>
        <authorList>
            <person name="Klenk H.-P."/>
        </authorList>
    </citation>
    <scope>NUCLEOTIDE SEQUENCE [LARGE SCALE GENOMIC DNA]</scope>
    <source>
        <strain evidence="11 12">DSM 7487</strain>
    </source>
</reference>
<evidence type="ECO:0000256" key="1">
    <source>
        <dbReference type="ARBA" id="ARBA00008721"/>
    </source>
</evidence>
<feature type="chain" id="PRO_5038409598" evidence="9">
    <location>
        <begin position="32"/>
        <end position="321"/>
    </location>
</feature>
<keyword evidence="8" id="KW-1015">Disulfide bond</keyword>
<dbReference type="GO" id="GO:0006508">
    <property type="term" value="P:proteolysis"/>
    <property type="evidence" value="ECO:0007669"/>
    <property type="project" value="UniProtKB-KW"/>
</dbReference>
<comment type="similarity">
    <text evidence="1">Belongs to the peptidase M43B family.</text>
</comment>